<keyword evidence="3" id="KW-1185">Reference proteome</keyword>
<protein>
    <recommendedName>
        <fullName evidence="1">F-box domain-containing protein</fullName>
    </recommendedName>
</protein>
<dbReference type="AlphaFoldDB" id="A0ABD0YLN4"/>
<dbReference type="Gene3D" id="1.20.1280.50">
    <property type="match status" value="1"/>
</dbReference>
<evidence type="ECO:0000313" key="2">
    <source>
        <dbReference type="EMBL" id="KAL1122008.1"/>
    </source>
</evidence>
<name>A0ABD0YLN4_9HEMI</name>
<dbReference type="Proteomes" id="UP001558652">
    <property type="component" value="Unassembled WGS sequence"/>
</dbReference>
<dbReference type="PANTHER" id="PTHR12874">
    <property type="entry name" value="F-BOX ONLY PROTEIN 48-RELATED"/>
    <property type="match status" value="1"/>
</dbReference>
<dbReference type="PROSITE" id="PS50181">
    <property type="entry name" value="FBOX"/>
    <property type="match status" value="1"/>
</dbReference>
<gene>
    <name evidence="2" type="ORF">AAG570_003415</name>
</gene>
<dbReference type="SMART" id="SM00256">
    <property type="entry name" value="FBOX"/>
    <property type="match status" value="1"/>
</dbReference>
<dbReference type="Pfam" id="PF12937">
    <property type="entry name" value="F-box-like"/>
    <property type="match status" value="1"/>
</dbReference>
<dbReference type="PANTHER" id="PTHR12874:SF9">
    <property type="entry name" value="F-BOX ONLY PROTEIN 48"/>
    <property type="match status" value="1"/>
</dbReference>
<comment type="caution">
    <text evidence="2">The sequence shown here is derived from an EMBL/GenBank/DDBJ whole genome shotgun (WGS) entry which is preliminary data.</text>
</comment>
<evidence type="ECO:0000313" key="3">
    <source>
        <dbReference type="Proteomes" id="UP001558652"/>
    </source>
</evidence>
<feature type="domain" description="F-box" evidence="1">
    <location>
        <begin position="1"/>
        <end position="44"/>
    </location>
</feature>
<reference evidence="2 3" key="1">
    <citation type="submission" date="2024-07" db="EMBL/GenBank/DDBJ databases">
        <title>Chromosome-level genome assembly of the water stick insect Ranatra chinensis (Heteroptera: Nepidae).</title>
        <authorList>
            <person name="Liu X."/>
        </authorList>
    </citation>
    <scope>NUCLEOTIDE SEQUENCE [LARGE SCALE GENOMIC DNA]</scope>
    <source>
        <strain evidence="2">Cailab_2021Rc</strain>
        <tissue evidence="2">Muscle</tissue>
    </source>
</reference>
<dbReference type="EMBL" id="JBFDAA010000014">
    <property type="protein sequence ID" value="KAL1122008.1"/>
    <property type="molecule type" value="Genomic_DNA"/>
</dbReference>
<accession>A0ABD0YLN4</accession>
<dbReference type="InterPro" id="IPR001810">
    <property type="entry name" value="F-box_dom"/>
</dbReference>
<dbReference type="InterPro" id="IPR036047">
    <property type="entry name" value="F-box-like_dom_sf"/>
</dbReference>
<organism evidence="2 3">
    <name type="scientific">Ranatra chinensis</name>
    <dbReference type="NCBI Taxonomy" id="642074"/>
    <lineage>
        <taxon>Eukaryota</taxon>
        <taxon>Metazoa</taxon>
        <taxon>Ecdysozoa</taxon>
        <taxon>Arthropoda</taxon>
        <taxon>Hexapoda</taxon>
        <taxon>Insecta</taxon>
        <taxon>Pterygota</taxon>
        <taxon>Neoptera</taxon>
        <taxon>Paraneoptera</taxon>
        <taxon>Hemiptera</taxon>
        <taxon>Heteroptera</taxon>
        <taxon>Panheteroptera</taxon>
        <taxon>Nepomorpha</taxon>
        <taxon>Nepidae</taxon>
        <taxon>Ranatrinae</taxon>
        <taxon>Ranatra</taxon>
    </lineage>
</organism>
<evidence type="ECO:0000259" key="1">
    <source>
        <dbReference type="PROSITE" id="PS50181"/>
    </source>
</evidence>
<dbReference type="SUPFAM" id="SSF81383">
    <property type="entry name" value="F-box domain"/>
    <property type="match status" value="1"/>
</dbReference>
<sequence>MESLPVEICDKIFAYLSAEDLARCSMVSRKWRMLCTDERLWKRLVSGIDLGNENLVPPPGGPDGVVVIMPDYHAMGPGFDSLRGDREWRLASKYKTWYGRKLNSLRRWEENRYWTHNVDEESDLCVMGNGAVFVEVRQKELRVVDASDGQLEAVETVRPCLPANITSLGHVEAFNEQYLVLRAEGSAAAFLCYAWTGGRLVFIDGVYGLYRDKIYSGKIVLASIRGCAQVPLKSRLVQWRSVTLGRERLLLRTFDDRSTAYVWSLTESRCLGVIDCGSIANGDIYSYGEDFYFCAFMNLLVKCDGTGVRKFSLELNLNRYWISGYCIHFNPSVVLLELSTQPTGRRPHPEGRHRLLAFDWDFTPLACTFSEHDQLKLHPRLPVISRCKKHSYSSLFQISLRDLRTDTLLWTSEFSPISHSSNVLDRYTFANLNFIGTRFVVLVLSEVQAEKLLLDMDTGKTLFHDVLEKCHTIEYVGEKVIVAWDSECDGLSFKKVVVYT</sequence>
<proteinExistence type="predicted"/>